<protein>
    <submittedName>
        <fullName evidence="8">3-phosphoglycerate dehydrogenase family protein</fullName>
    </submittedName>
</protein>
<dbReference type="PROSITE" id="PS00065">
    <property type="entry name" value="D_2_HYDROXYACID_DH_1"/>
    <property type="match status" value="1"/>
</dbReference>
<dbReference type="EMBL" id="JAZGJQ010000001">
    <property type="protein sequence ID" value="MEE6146534.1"/>
    <property type="molecule type" value="Genomic_DNA"/>
</dbReference>
<evidence type="ECO:0000256" key="3">
    <source>
        <dbReference type="ARBA" id="ARBA00023027"/>
    </source>
</evidence>
<comment type="similarity">
    <text evidence="1 5">Belongs to the D-isomer specific 2-hydroxyacid dehydrogenase family.</text>
</comment>
<dbReference type="Pfam" id="PF02826">
    <property type="entry name" value="2-Hacid_dh_C"/>
    <property type="match status" value="1"/>
</dbReference>
<dbReference type="SUPFAM" id="SSF55021">
    <property type="entry name" value="ACT-like"/>
    <property type="match status" value="1"/>
</dbReference>
<dbReference type="CDD" id="cd12174">
    <property type="entry name" value="PGDH_like_3"/>
    <property type="match status" value="1"/>
</dbReference>
<feature type="domain" description="D-isomer specific 2-hydroxyacid dehydrogenase NAD-binding" evidence="7">
    <location>
        <begin position="95"/>
        <end position="276"/>
    </location>
</feature>
<dbReference type="PANTHER" id="PTHR42938:SF47">
    <property type="entry name" value="HYDROXYPYRUVATE REDUCTASE"/>
    <property type="match status" value="1"/>
</dbReference>
<evidence type="ECO:0000256" key="5">
    <source>
        <dbReference type="RuleBase" id="RU003719"/>
    </source>
</evidence>
<comment type="pathway">
    <text evidence="4">Amino-acid biosynthesis.</text>
</comment>
<proteinExistence type="inferred from homology"/>
<reference evidence="8 9" key="1">
    <citation type="submission" date="2024-01" db="EMBL/GenBank/DDBJ databases">
        <title>Description of Olsenella sp. nov., isolated from pig feces.</title>
        <authorList>
            <person name="Chang Y.-H."/>
        </authorList>
    </citation>
    <scope>NUCLEOTIDE SEQUENCE [LARGE SCALE GENOMIC DNA]</scope>
    <source>
        <strain evidence="8 9">YH-ols2223</strain>
    </source>
</reference>
<evidence type="ECO:0000256" key="1">
    <source>
        <dbReference type="ARBA" id="ARBA00005854"/>
    </source>
</evidence>
<dbReference type="InterPro" id="IPR036291">
    <property type="entry name" value="NAD(P)-bd_dom_sf"/>
</dbReference>
<dbReference type="InterPro" id="IPR029752">
    <property type="entry name" value="D-isomer_DH_CS1"/>
</dbReference>
<keyword evidence="2 5" id="KW-0560">Oxidoreductase</keyword>
<comment type="caution">
    <text evidence="8">The sequence shown here is derived from an EMBL/GenBank/DDBJ whole genome shotgun (WGS) entry which is preliminary data.</text>
</comment>
<dbReference type="Proteomes" id="UP001332931">
    <property type="component" value="Unassembled WGS sequence"/>
</dbReference>
<dbReference type="SUPFAM" id="SSF52283">
    <property type="entry name" value="Formate/glycerate dehydrogenase catalytic domain-like"/>
    <property type="match status" value="1"/>
</dbReference>
<feature type="domain" description="D-isomer specific 2-hydroxyacid dehydrogenase catalytic" evidence="6">
    <location>
        <begin position="33"/>
        <end position="308"/>
    </location>
</feature>
<dbReference type="Gene3D" id="3.40.50.720">
    <property type="entry name" value="NAD(P)-binding Rossmann-like Domain"/>
    <property type="match status" value="2"/>
</dbReference>
<evidence type="ECO:0000259" key="7">
    <source>
        <dbReference type="Pfam" id="PF02826"/>
    </source>
</evidence>
<dbReference type="Gene3D" id="3.30.70.260">
    <property type="match status" value="1"/>
</dbReference>
<evidence type="ECO:0000313" key="8">
    <source>
        <dbReference type="EMBL" id="MEE6146534.1"/>
    </source>
</evidence>
<accession>A0ABU7R7W7</accession>
<dbReference type="InterPro" id="IPR006139">
    <property type="entry name" value="D-isomer_2_OHA_DH_cat_dom"/>
</dbReference>
<dbReference type="InterPro" id="IPR006140">
    <property type="entry name" value="D-isomer_DH_NAD-bd"/>
</dbReference>
<evidence type="ECO:0000256" key="4">
    <source>
        <dbReference type="ARBA" id="ARBA00029440"/>
    </source>
</evidence>
<sequence length="394" mass="43051">MRYVRVLDNITKDITKDAPCDLGEGYESTFDLSVADAIVVRASDIHDLDFPDSLRVVARSGSGVNNIPCEELAKRGVVVFNAPGANSNAVKELVLGMMLANSRNTQAGMDWCREHAGDPNVVKDAEKAKKAFVGRELIGRKVGVVGLGNIGSKVASSLVELGAKVFGYDPYLSVEHALKVSTKVRMVSSLEDLFRESDYVTVHVPSKEDTIHMVNEEMLGKLNHGAMLLNYSRADIVDEDAVAHALETGQLSRFCTDFATPKTLKMRNTLVTPHMGACTNEAERNCAHMAITEMKEYLELGIIHNSVNYPDCDLGPCHFDGRIACLHDNKPNMLSRITGIVGDANANIQRLANEQAGENAYTVMDYTGVIDNATREKLMAIDGMHRVRNLVGGR</sequence>
<dbReference type="Pfam" id="PF00389">
    <property type="entry name" value="2-Hacid_dh"/>
    <property type="match status" value="1"/>
</dbReference>
<keyword evidence="9" id="KW-1185">Reference proteome</keyword>
<dbReference type="SUPFAM" id="SSF51735">
    <property type="entry name" value="NAD(P)-binding Rossmann-fold domains"/>
    <property type="match status" value="1"/>
</dbReference>
<gene>
    <name evidence="8" type="ORF">VXJ25_00775</name>
</gene>
<organism evidence="8 9">
    <name type="scientific">Olsenella absiana</name>
    <dbReference type="NCBI Taxonomy" id="3115222"/>
    <lineage>
        <taxon>Bacteria</taxon>
        <taxon>Bacillati</taxon>
        <taxon>Actinomycetota</taxon>
        <taxon>Coriobacteriia</taxon>
        <taxon>Coriobacteriales</taxon>
        <taxon>Atopobiaceae</taxon>
        <taxon>Olsenella</taxon>
    </lineage>
</organism>
<name>A0ABU7R7W7_9ACTN</name>
<dbReference type="RefSeq" id="WP_330957300.1">
    <property type="nucleotide sequence ID" value="NZ_JAZGJQ010000001.1"/>
</dbReference>
<keyword evidence="3" id="KW-0520">NAD</keyword>
<dbReference type="InterPro" id="IPR045865">
    <property type="entry name" value="ACT-like_dom_sf"/>
</dbReference>
<dbReference type="PANTHER" id="PTHR42938">
    <property type="entry name" value="FORMATE DEHYDROGENASE 1"/>
    <property type="match status" value="1"/>
</dbReference>
<evidence type="ECO:0000256" key="2">
    <source>
        <dbReference type="ARBA" id="ARBA00023002"/>
    </source>
</evidence>
<evidence type="ECO:0000259" key="6">
    <source>
        <dbReference type="Pfam" id="PF00389"/>
    </source>
</evidence>
<evidence type="ECO:0000313" key="9">
    <source>
        <dbReference type="Proteomes" id="UP001332931"/>
    </source>
</evidence>